<dbReference type="PROSITE" id="PS00560">
    <property type="entry name" value="CARBOXYPEPT_SER_HIS"/>
    <property type="match status" value="1"/>
</dbReference>
<dbReference type="GO" id="GO:0004185">
    <property type="term" value="F:serine-type carboxypeptidase activity"/>
    <property type="evidence" value="ECO:0007669"/>
    <property type="project" value="InterPro"/>
</dbReference>
<name>A0A0C9UCX3_SPHS4</name>
<dbReference type="AlphaFoldDB" id="A0A0C9UCX3"/>
<evidence type="ECO:0000256" key="4">
    <source>
        <dbReference type="ARBA" id="ARBA00022801"/>
    </source>
</evidence>
<dbReference type="Gene3D" id="3.40.50.1820">
    <property type="entry name" value="alpha/beta hydrolase"/>
    <property type="match status" value="1"/>
</dbReference>
<keyword evidence="4" id="KW-0378">Hydrolase</keyword>
<dbReference type="HOGENOM" id="CLU_008523_8_1_1"/>
<evidence type="ECO:0000256" key="1">
    <source>
        <dbReference type="ARBA" id="ARBA00009431"/>
    </source>
</evidence>
<protein>
    <recommendedName>
        <fullName evidence="8">Carboxypeptidase</fullName>
    </recommendedName>
</protein>
<dbReference type="Gene3D" id="1.10.287.410">
    <property type="match status" value="1"/>
</dbReference>
<sequence>MLPSYYDIQCTAASIKPFQDIATCIRMKKALPRCKKMLQESCVDVFDEMGCSTAAEFCSTELQNPIVNAQRSPYDVSKVCTEPQNSPDTVCLHEMPIVAKFLNNETLRLQMGVDPEVGEYSPVSSLVQSTFNTNFDLMQPTEFYVAELLERGVKVLIYAGTYDLVCNWVGNERFTLAMKWTGQAEFISKPLSDWKVAGKVAGKTRSANGLSFVTVFGAGHMVPADKPKESLEMVKRWLNGNQF</sequence>
<dbReference type="OrthoDB" id="443318at2759"/>
<keyword evidence="7" id="KW-1185">Reference proteome</keyword>
<dbReference type="InterPro" id="IPR001563">
    <property type="entry name" value="Peptidase_S10"/>
</dbReference>
<comment type="similarity">
    <text evidence="1">Belongs to the peptidase S10 family.</text>
</comment>
<reference evidence="6 7" key="1">
    <citation type="submission" date="2014-06" db="EMBL/GenBank/DDBJ databases">
        <title>Evolutionary Origins and Diversification of the Mycorrhizal Mutualists.</title>
        <authorList>
            <consortium name="DOE Joint Genome Institute"/>
            <consortium name="Mycorrhizal Genomics Consortium"/>
            <person name="Kohler A."/>
            <person name="Kuo A."/>
            <person name="Nagy L.G."/>
            <person name="Floudas D."/>
            <person name="Copeland A."/>
            <person name="Barry K.W."/>
            <person name="Cichocki N."/>
            <person name="Veneault-Fourrey C."/>
            <person name="LaButti K."/>
            <person name="Lindquist E.A."/>
            <person name="Lipzen A."/>
            <person name="Lundell T."/>
            <person name="Morin E."/>
            <person name="Murat C."/>
            <person name="Riley R."/>
            <person name="Ohm R."/>
            <person name="Sun H."/>
            <person name="Tunlid A."/>
            <person name="Henrissat B."/>
            <person name="Grigoriev I.V."/>
            <person name="Hibbett D.S."/>
            <person name="Martin F."/>
        </authorList>
    </citation>
    <scope>NUCLEOTIDE SEQUENCE [LARGE SCALE GENOMIC DNA]</scope>
    <source>
        <strain evidence="6 7">SS14</strain>
    </source>
</reference>
<keyword evidence="3" id="KW-0645">Protease</keyword>
<accession>A0A0C9UCX3</accession>
<dbReference type="GO" id="GO:0006508">
    <property type="term" value="P:proteolysis"/>
    <property type="evidence" value="ECO:0007669"/>
    <property type="project" value="UniProtKB-KW"/>
</dbReference>
<dbReference type="InterPro" id="IPR029058">
    <property type="entry name" value="AB_hydrolase_fold"/>
</dbReference>
<keyword evidence="2" id="KW-0121">Carboxypeptidase</keyword>
<evidence type="ECO:0000256" key="5">
    <source>
        <dbReference type="ARBA" id="ARBA00023180"/>
    </source>
</evidence>
<organism evidence="6 7">
    <name type="scientific">Sphaerobolus stellatus (strain SS14)</name>
    <dbReference type="NCBI Taxonomy" id="990650"/>
    <lineage>
        <taxon>Eukaryota</taxon>
        <taxon>Fungi</taxon>
        <taxon>Dikarya</taxon>
        <taxon>Basidiomycota</taxon>
        <taxon>Agaricomycotina</taxon>
        <taxon>Agaricomycetes</taxon>
        <taxon>Phallomycetidae</taxon>
        <taxon>Geastrales</taxon>
        <taxon>Sphaerobolaceae</taxon>
        <taxon>Sphaerobolus</taxon>
    </lineage>
</organism>
<dbReference type="Pfam" id="PF00450">
    <property type="entry name" value="Peptidase_S10"/>
    <property type="match status" value="1"/>
</dbReference>
<evidence type="ECO:0000256" key="2">
    <source>
        <dbReference type="ARBA" id="ARBA00022645"/>
    </source>
</evidence>
<dbReference type="InterPro" id="IPR033124">
    <property type="entry name" value="Ser_caboxypep_his_AS"/>
</dbReference>
<dbReference type="SUPFAM" id="SSF53474">
    <property type="entry name" value="alpha/beta-Hydrolases"/>
    <property type="match status" value="1"/>
</dbReference>
<gene>
    <name evidence="6" type="ORF">M422DRAFT_271866</name>
</gene>
<keyword evidence="5" id="KW-0325">Glycoprotein</keyword>
<dbReference type="Proteomes" id="UP000054279">
    <property type="component" value="Unassembled WGS sequence"/>
</dbReference>
<evidence type="ECO:0000256" key="3">
    <source>
        <dbReference type="ARBA" id="ARBA00022670"/>
    </source>
</evidence>
<proteinExistence type="inferred from homology"/>
<evidence type="ECO:0008006" key="8">
    <source>
        <dbReference type="Google" id="ProtNLM"/>
    </source>
</evidence>
<evidence type="ECO:0000313" key="7">
    <source>
        <dbReference type="Proteomes" id="UP000054279"/>
    </source>
</evidence>
<dbReference type="EMBL" id="KN837350">
    <property type="protein sequence ID" value="KIJ26977.1"/>
    <property type="molecule type" value="Genomic_DNA"/>
</dbReference>
<evidence type="ECO:0000313" key="6">
    <source>
        <dbReference type="EMBL" id="KIJ26977.1"/>
    </source>
</evidence>